<dbReference type="CDD" id="cd03022">
    <property type="entry name" value="DsbA_HCCA_Iso"/>
    <property type="match status" value="2"/>
</dbReference>
<dbReference type="InterPro" id="IPR001853">
    <property type="entry name" value="DSBA-like_thioredoxin_dom"/>
</dbReference>
<dbReference type="InterPro" id="IPR044087">
    <property type="entry name" value="NahD-like"/>
</dbReference>
<dbReference type="SUPFAM" id="SSF52833">
    <property type="entry name" value="Thioredoxin-like"/>
    <property type="match status" value="2"/>
</dbReference>
<accession>A0A2S9YWT9</accession>
<dbReference type="PANTHER" id="PTHR42943">
    <property type="entry name" value="GLUTATHIONE S-TRANSFERASE KAPPA"/>
    <property type="match status" value="1"/>
</dbReference>
<protein>
    <submittedName>
        <fullName evidence="2">2-hydroxychromene-2-carboxylate isomerase</fullName>
        <ecNumber evidence="2">5.99.1.4</ecNumber>
    </submittedName>
</protein>
<proteinExistence type="predicted"/>
<keyword evidence="2" id="KW-0413">Isomerase</keyword>
<feature type="domain" description="DSBA-like thioredoxin" evidence="1">
    <location>
        <begin position="10"/>
        <end position="201"/>
    </location>
</feature>
<name>A0A2S9YWT9_9BACT</name>
<dbReference type="Proteomes" id="UP000238823">
    <property type="component" value="Unassembled WGS sequence"/>
</dbReference>
<feature type="domain" description="DSBA-like thioredoxin" evidence="1">
    <location>
        <begin position="222"/>
        <end position="412"/>
    </location>
</feature>
<dbReference type="GO" id="GO:0018845">
    <property type="term" value="F:2-hydroxychromene-2-carboxylate isomerase activity"/>
    <property type="evidence" value="ECO:0007669"/>
    <property type="project" value="UniProtKB-EC"/>
</dbReference>
<dbReference type="InterPro" id="IPR036249">
    <property type="entry name" value="Thioredoxin-like_sf"/>
</dbReference>
<dbReference type="PANTHER" id="PTHR42943:SF2">
    <property type="entry name" value="GLUTATHIONE S-TRANSFERASE KAPPA 1"/>
    <property type="match status" value="1"/>
</dbReference>
<gene>
    <name evidence="2" type="primary">nsaD_1</name>
    <name evidence="2" type="ORF">ENSA7_06280</name>
</gene>
<dbReference type="OrthoDB" id="5244108at2"/>
<evidence type="ECO:0000259" key="1">
    <source>
        <dbReference type="Pfam" id="PF01323"/>
    </source>
</evidence>
<organism evidence="2 3">
    <name type="scientific">Enhygromyxa salina</name>
    <dbReference type="NCBI Taxonomy" id="215803"/>
    <lineage>
        <taxon>Bacteria</taxon>
        <taxon>Pseudomonadati</taxon>
        <taxon>Myxococcota</taxon>
        <taxon>Polyangia</taxon>
        <taxon>Nannocystales</taxon>
        <taxon>Nannocystaceae</taxon>
        <taxon>Enhygromyxa</taxon>
    </lineage>
</organism>
<dbReference type="Pfam" id="PF01323">
    <property type="entry name" value="DSBA"/>
    <property type="match status" value="2"/>
</dbReference>
<dbReference type="InterPro" id="IPR051924">
    <property type="entry name" value="GST_Kappa/NadH"/>
</dbReference>
<dbReference type="AlphaFoldDB" id="A0A2S9YWT9"/>
<evidence type="ECO:0000313" key="2">
    <source>
        <dbReference type="EMBL" id="PRQ09571.1"/>
    </source>
</evidence>
<sequence length="426" mass="46157">MLTAMPTPALRFYFDFSCPYAYVASTGIEALAQRTGAALDPRPILLGGVFRARATPQNLSETLSPAKARHNLTDIHRQAARAGVPITMPKGHPIRTVEALRALLVVGPPFMPLAHALFRAYWVDGIDLSSRAGLHRVLSEAGHDADAVLAKISDPAIKQDLRERTEEAITAGVFGVPTCVVMSDPEPQLFWGVDRLGMVERCLTGASAGSSPAVTHEPPRARVDVYFDYASPFAYLGCHRAEQLLGDSARWHPMLLGAVFKQVGMVDVPMFTLSAAKRRHTQLDLERQAAESGAPYRFPTRFPMRTVLALRVTLAARAHETREGRRLVHALFRAYWADDRDISDPAELTRIADELGLDGAGLVAAAGEPSAKQALFATTNAAVEAGVFGAPTFVVHTPTGPELFWGADRLELAVETAETNHDVALT</sequence>
<dbReference type="Gene3D" id="3.40.30.10">
    <property type="entry name" value="Glutaredoxin"/>
    <property type="match status" value="2"/>
</dbReference>
<reference evidence="2 3" key="1">
    <citation type="submission" date="2018-03" db="EMBL/GenBank/DDBJ databases">
        <title>Draft Genome Sequences of the Obligatory Marine Myxobacteria Enhygromyxa salina SWB007.</title>
        <authorList>
            <person name="Poehlein A."/>
            <person name="Moghaddam J.A."/>
            <person name="Harms H."/>
            <person name="Alanjari M."/>
            <person name="Koenig G.M."/>
            <person name="Daniel R."/>
            <person name="Schaeberle T.F."/>
        </authorList>
    </citation>
    <scope>NUCLEOTIDE SEQUENCE [LARGE SCALE GENOMIC DNA]</scope>
    <source>
        <strain evidence="2 3">SWB007</strain>
    </source>
</reference>
<dbReference type="GO" id="GO:0004364">
    <property type="term" value="F:glutathione transferase activity"/>
    <property type="evidence" value="ECO:0007669"/>
    <property type="project" value="TreeGrafter"/>
</dbReference>
<dbReference type="EMBL" id="PVNL01000015">
    <property type="protein sequence ID" value="PRQ09571.1"/>
    <property type="molecule type" value="Genomic_DNA"/>
</dbReference>
<dbReference type="GO" id="GO:0006749">
    <property type="term" value="P:glutathione metabolic process"/>
    <property type="evidence" value="ECO:0007669"/>
    <property type="project" value="TreeGrafter"/>
</dbReference>
<dbReference type="EC" id="5.99.1.4" evidence="2"/>
<comment type="caution">
    <text evidence="2">The sequence shown here is derived from an EMBL/GenBank/DDBJ whole genome shotgun (WGS) entry which is preliminary data.</text>
</comment>
<evidence type="ECO:0000313" key="3">
    <source>
        <dbReference type="Proteomes" id="UP000238823"/>
    </source>
</evidence>
<dbReference type="GO" id="GO:0004602">
    <property type="term" value="F:glutathione peroxidase activity"/>
    <property type="evidence" value="ECO:0007669"/>
    <property type="project" value="TreeGrafter"/>
</dbReference>
<dbReference type="GO" id="GO:1901170">
    <property type="term" value="P:naphthalene catabolic process"/>
    <property type="evidence" value="ECO:0007669"/>
    <property type="project" value="InterPro"/>
</dbReference>